<dbReference type="GO" id="GO:0006913">
    <property type="term" value="P:nucleocytoplasmic transport"/>
    <property type="evidence" value="ECO:0007669"/>
    <property type="project" value="EnsemblFungi"/>
</dbReference>
<feature type="compositionally biased region" description="Acidic residues" evidence="1">
    <location>
        <begin position="269"/>
        <end position="295"/>
    </location>
</feature>
<feature type="compositionally biased region" description="Basic and acidic residues" evidence="1">
    <location>
        <begin position="55"/>
        <end position="75"/>
    </location>
</feature>
<dbReference type="PANTHER" id="PTHR13182:SF21">
    <property type="entry name" value="CYTOPLASMIC 60S SUBUNIT BIOGENESIS FACTOR REI1"/>
    <property type="match status" value="1"/>
</dbReference>
<dbReference type="STRING" id="984485.A0A1E4RMZ2"/>
<feature type="compositionally biased region" description="Basic and acidic residues" evidence="1">
    <location>
        <begin position="367"/>
        <end position="381"/>
    </location>
</feature>
<dbReference type="GO" id="GO:0042273">
    <property type="term" value="P:ribosomal large subunit biogenesis"/>
    <property type="evidence" value="ECO:0007669"/>
    <property type="project" value="EnsemblFungi"/>
</dbReference>
<feature type="region of interest" description="Disordered" evidence="1">
    <location>
        <begin position="35"/>
        <end position="75"/>
    </location>
</feature>
<dbReference type="GO" id="GO:0007117">
    <property type="term" value="P:budding cell bud growth"/>
    <property type="evidence" value="ECO:0007669"/>
    <property type="project" value="EnsemblFungi"/>
</dbReference>
<dbReference type="GO" id="GO:0000278">
    <property type="term" value="P:mitotic cell cycle"/>
    <property type="evidence" value="ECO:0007669"/>
    <property type="project" value="EnsemblFungi"/>
</dbReference>
<dbReference type="Proteomes" id="UP000095085">
    <property type="component" value="Unassembled WGS sequence"/>
</dbReference>
<feature type="compositionally biased region" description="Basic and acidic residues" evidence="1">
    <location>
        <begin position="107"/>
        <end position="126"/>
    </location>
</feature>
<sequence>MKSEWHRYNLKRRVAQLPPIDEDLFNNKVAALSLNDNEDSSKSSGSKKNTTNDKQLTKKELRRREKEALQEKKRQILETARQAMIAKRNGEPFEIKEQEAEIKEVEAEIKEEGAEKKDGLEKKDEEPKNEEELTPEQVQERLIAEKLANRTEIPITTCLFCHAKKGANFESLEENESHMFSHHGLYIPEQKYLVDKEGLIKYLGEKIGYGNVCLVCNYQGRNVEAVREHMLNKRHMKIPYESENEKLEISEFYDFSSTYDSNAVQVNGDEGDVEEGDWEDVSSGEEGDDDDEELPPNDNNALYQNNKELVLPSGAVIGHRSLARYYRQNLPPDRILSEGQGTVIAAETRHFMNFKDKAEVSAQKRAWGREKKREDINDRRSAKFINNQPHYRDQLLQ</sequence>
<dbReference type="AlphaFoldDB" id="A0A1E4RMZ2"/>
<dbReference type="GeneID" id="30995348"/>
<dbReference type="GO" id="GO:0005737">
    <property type="term" value="C:cytoplasm"/>
    <property type="evidence" value="ECO:0007669"/>
    <property type="project" value="EnsemblFungi"/>
</dbReference>
<feature type="region of interest" description="Disordered" evidence="1">
    <location>
        <begin position="363"/>
        <end position="383"/>
    </location>
</feature>
<dbReference type="OrthoDB" id="19329at2759"/>
<feature type="region of interest" description="Disordered" evidence="1">
    <location>
        <begin position="107"/>
        <end position="137"/>
    </location>
</feature>
<dbReference type="Pfam" id="PF12756">
    <property type="entry name" value="zf-C2H2_2"/>
    <property type="match status" value="1"/>
</dbReference>
<reference evidence="4" key="1">
    <citation type="submission" date="2016-05" db="EMBL/GenBank/DDBJ databases">
        <title>Comparative genomics of biotechnologically important yeasts.</title>
        <authorList>
            <consortium name="DOE Joint Genome Institute"/>
            <person name="Riley R."/>
            <person name="Haridas S."/>
            <person name="Wolfe K.H."/>
            <person name="Lopes M.R."/>
            <person name="Hittinger C.T."/>
            <person name="Goker M."/>
            <person name="Salamov A."/>
            <person name="Wisecaver J."/>
            <person name="Long T.M."/>
            <person name="Aerts A.L."/>
            <person name="Barry K."/>
            <person name="Choi C."/>
            <person name="Clum A."/>
            <person name="Coughlan A.Y."/>
            <person name="Deshpande S."/>
            <person name="Douglass A.P."/>
            <person name="Hanson S.J."/>
            <person name="Klenk H.-P."/>
            <person name="Labutti K."/>
            <person name="Lapidus A."/>
            <person name="Lindquist E."/>
            <person name="Lipzen A."/>
            <person name="Meier-Kolthoff J.P."/>
            <person name="Ohm R.A."/>
            <person name="Otillar R.P."/>
            <person name="Pangilinan J."/>
            <person name="Peng Y."/>
            <person name="Rokas A."/>
            <person name="Rosa C.A."/>
            <person name="Scheuner C."/>
            <person name="Sibirny A.A."/>
            <person name="Slot J.C."/>
            <person name="Stielow J.B."/>
            <person name="Sun H."/>
            <person name="Kurtzman C.P."/>
            <person name="Blackwell M."/>
            <person name="Grigoriev I.V."/>
            <person name="Jeffries T.W."/>
        </authorList>
    </citation>
    <scope>NUCLEOTIDE SEQUENCE [LARGE SCALE GENOMIC DNA]</scope>
    <source>
        <strain evidence="4">NRRL Y-1933</strain>
    </source>
</reference>
<dbReference type="InterPro" id="IPR041661">
    <property type="entry name" value="ZN622/Rei1/Reh1_Znf-C2H2"/>
</dbReference>
<dbReference type="GO" id="GO:0030687">
    <property type="term" value="C:preribosome, large subunit precursor"/>
    <property type="evidence" value="ECO:0007669"/>
    <property type="project" value="EnsemblFungi"/>
</dbReference>
<name>A0A1E4RMZ2_9ASCO</name>
<organism evidence="3 4">
    <name type="scientific">Hyphopichia burtonii NRRL Y-1933</name>
    <dbReference type="NCBI Taxonomy" id="984485"/>
    <lineage>
        <taxon>Eukaryota</taxon>
        <taxon>Fungi</taxon>
        <taxon>Dikarya</taxon>
        <taxon>Ascomycota</taxon>
        <taxon>Saccharomycotina</taxon>
        <taxon>Pichiomycetes</taxon>
        <taxon>Debaryomycetaceae</taxon>
        <taxon>Hyphopichia</taxon>
    </lineage>
</organism>
<evidence type="ECO:0000313" key="4">
    <source>
        <dbReference type="Proteomes" id="UP000095085"/>
    </source>
</evidence>
<feature type="compositionally biased region" description="Low complexity" evidence="1">
    <location>
        <begin position="42"/>
        <end position="54"/>
    </location>
</feature>
<dbReference type="InterPro" id="IPR040025">
    <property type="entry name" value="Znf622/Rei1/Reh1"/>
</dbReference>
<gene>
    <name evidence="3" type="ORF">HYPBUDRAFT_152015</name>
</gene>
<dbReference type="RefSeq" id="XP_020077686.1">
    <property type="nucleotide sequence ID" value="XM_020220798.1"/>
</dbReference>
<keyword evidence="4" id="KW-1185">Reference proteome</keyword>
<protein>
    <recommendedName>
        <fullName evidence="2">ZN622/Rei1/Reh1 zinc finger C2H2-type domain-containing protein</fullName>
    </recommendedName>
</protein>
<feature type="region of interest" description="Disordered" evidence="1">
    <location>
        <begin position="264"/>
        <end position="300"/>
    </location>
</feature>
<accession>A0A1E4RMZ2</accession>
<feature type="domain" description="ZN622/Rei1/Reh1 zinc finger C2H2-type" evidence="2">
    <location>
        <begin position="158"/>
        <end position="259"/>
    </location>
</feature>
<proteinExistence type="predicted"/>
<evidence type="ECO:0000313" key="3">
    <source>
        <dbReference type="EMBL" id="ODV68619.1"/>
    </source>
</evidence>
<dbReference type="EMBL" id="KV454539">
    <property type="protein sequence ID" value="ODV68619.1"/>
    <property type="molecule type" value="Genomic_DNA"/>
</dbReference>
<dbReference type="PANTHER" id="PTHR13182">
    <property type="entry name" value="ZINC FINGER PROTEIN 622"/>
    <property type="match status" value="1"/>
</dbReference>
<evidence type="ECO:0000256" key="1">
    <source>
        <dbReference type="SAM" id="MobiDB-lite"/>
    </source>
</evidence>
<evidence type="ECO:0000259" key="2">
    <source>
        <dbReference type="Pfam" id="PF12756"/>
    </source>
</evidence>